<evidence type="ECO:0000313" key="3">
    <source>
        <dbReference type="EMBL" id="SPY45518.1"/>
    </source>
</evidence>
<evidence type="ECO:0000313" key="4">
    <source>
        <dbReference type="Proteomes" id="UP000251647"/>
    </source>
</evidence>
<evidence type="ECO:0000259" key="1">
    <source>
        <dbReference type="Pfam" id="PF00534"/>
    </source>
</evidence>
<dbReference type="EMBL" id="UATL01000007">
    <property type="protein sequence ID" value="SPY45518.1"/>
    <property type="molecule type" value="Genomic_DNA"/>
</dbReference>
<dbReference type="GO" id="GO:1901135">
    <property type="term" value="P:carbohydrate derivative metabolic process"/>
    <property type="evidence" value="ECO:0007669"/>
    <property type="project" value="UniProtKB-ARBA"/>
</dbReference>
<sequence>MNGAQIVQHLQPGGIERLVLNLLRFSSSRFNLKVIALEGHRDQALQHWPELRQFQNRLIFLNKPSGFKPHIFFQLKGILKQHQVHFIHSHHLGPLFYSRPISQFMGLQHVHTEHDSWHLENPKARKQTQLLATGKHLSLIADANHIAKDLQRYLKRNVDHVILNGIDSQIFTLGDPIKARAQLRLPPDCFLIGAAGRLVAEKGMGLLLQALAQLPLHYHIAIAGIGPQQSILKQQAKQLGIQSRVHWLNLVDDMPLFYQAIDLFCLPSTNEGLPLSLLEAQSCGKWVVATDVGAVREVITSYSGHIIADRSVKALTDAILNAPLQPSDPMIREHIIKNTDVRIMVEQYEKIWSSAL</sequence>
<organism evidence="3 4">
    <name type="scientific">Photobacterium damselae</name>
    <dbReference type="NCBI Taxonomy" id="38293"/>
    <lineage>
        <taxon>Bacteria</taxon>
        <taxon>Pseudomonadati</taxon>
        <taxon>Pseudomonadota</taxon>
        <taxon>Gammaproteobacteria</taxon>
        <taxon>Vibrionales</taxon>
        <taxon>Vibrionaceae</taxon>
        <taxon>Photobacterium</taxon>
    </lineage>
</organism>
<evidence type="ECO:0000259" key="2">
    <source>
        <dbReference type="Pfam" id="PF13439"/>
    </source>
</evidence>
<protein>
    <submittedName>
        <fullName evidence="3">D-inositol-3-phosphate glycosyltransferase</fullName>
        <ecNumber evidence="3">2.4.1.250</ecNumber>
    </submittedName>
</protein>
<keyword evidence="3" id="KW-0328">Glycosyltransferase</keyword>
<dbReference type="OrthoDB" id="9775208at2"/>
<dbReference type="AlphaFoldDB" id="A0A2T3Q9W3"/>
<feature type="domain" description="Glycosyl transferase family 1" evidence="1">
    <location>
        <begin position="179"/>
        <end position="326"/>
    </location>
</feature>
<gene>
    <name evidence="3" type="primary">mshA</name>
    <name evidence="3" type="ORF">NCTC11647_04058</name>
</gene>
<dbReference type="InterPro" id="IPR001296">
    <property type="entry name" value="Glyco_trans_1"/>
</dbReference>
<dbReference type="GO" id="GO:0102710">
    <property type="term" value="F:D-inositol-3-phosphate glycosyltransferase activity"/>
    <property type="evidence" value="ECO:0007669"/>
    <property type="project" value="UniProtKB-EC"/>
</dbReference>
<dbReference type="Proteomes" id="UP000251647">
    <property type="component" value="Unassembled WGS sequence"/>
</dbReference>
<dbReference type="RefSeq" id="WP_005303543.1">
    <property type="nucleotide sequence ID" value="NZ_PYOG01000033.1"/>
</dbReference>
<dbReference type="PANTHER" id="PTHR12526">
    <property type="entry name" value="GLYCOSYLTRANSFERASE"/>
    <property type="match status" value="1"/>
</dbReference>
<dbReference type="EC" id="2.4.1.250" evidence="3"/>
<accession>A0A2T3Q9W3</accession>
<keyword evidence="3" id="KW-0808">Transferase</keyword>
<name>A0A2T3Q9W3_PHODM</name>
<dbReference type="SUPFAM" id="SSF53756">
    <property type="entry name" value="UDP-Glycosyltransferase/glycogen phosphorylase"/>
    <property type="match status" value="1"/>
</dbReference>
<proteinExistence type="predicted"/>
<dbReference type="InterPro" id="IPR028098">
    <property type="entry name" value="Glyco_trans_4-like_N"/>
</dbReference>
<dbReference type="Pfam" id="PF00534">
    <property type="entry name" value="Glycos_transf_1"/>
    <property type="match status" value="1"/>
</dbReference>
<dbReference type="Pfam" id="PF13439">
    <property type="entry name" value="Glyco_transf_4"/>
    <property type="match status" value="1"/>
</dbReference>
<feature type="domain" description="Glycosyltransferase subfamily 4-like N-terminal" evidence="2">
    <location>
        <begin position="12"/>
        <end position="168"/>
    </location>
</feature>
<dbReference type="Gene3D" id="3.40.50.2000">
    <property type="entry name" value="Glycogen Phosphorylase B"/>
    <property type="match status" value="2"/>
</dbReference>
<reference evidence="3 4" key="1">
    <citation type="submission" date="2018-06" db="EMBL/GenBank/DDBJ databases">
        <authorList>
            <consortium name="Pathogen Informatics"/>
            <person name="Doyle S."/>
        </authorList>
    </citation>
    <scope>NUCLEOTIDE SEQUENCE [LARGE SCALE GENOMIC DNA]</scope>
    <source>
        <strain evidence="3 4">NCTC11647</strain>
    </source>
</reference>